<evidence type="ECO:0000256" key="1">
    <source>
        <dbReference type="SAM" id="MobiDB-lite"/>
    </source>
</evidence>
<accession>A0A6A6HZF6</accession>
<reference evidence="2" key="1">
    <citation type="journal article" date="2020" name="Stud. Mycol.">
        <title>101 Dothideomycetes genomes: a test case for predicting lifestyles and emergence of pathogens.</title>
        <authorList>
            <person name="Haridas S."/>
            <person name="Albert R."/>
            <person name="Binder M."/>
            <person name="Bloem J."/>
            <person name="Labutti K."/>
            <person name="Salamov A."/>
            <person name="Andreopoulos B."/>
            <person name="Baker S."/>
            <person name="Barry K."/>
            <person name="Bills G."/>
            <person name="Bluhm B."/>
            <person name="Cannon C."/>
            <person name="Castanera R."/>
            <person name="Culley D."/>
            <person name="Daum C."/>
            <person name="Ezra D."/>
            <person name="Gonzalez J."/>
            <person name="Henrissat B."/>
            <person name="Kuo A."/>
            <person name="Liang C."/>
            <person name="Lipzen A."/>
            <person name="Lutzoni F."/>
            <person name="Magnuson J."/>
            <person name="Mondo S."/>
            <person name="Nolan M."/>
            <person name="Ohm R."/>
            <person name="Pangilinan J."/>
            <person name="Park H.-J."/>
            <person name="Ramirez L."/>
            <person name="Alfaro M."/>
            <person name="Sun H."/>
            <person name="Tritt A."/>
            <person name="Yoshinaga Y."/>
            <person name="Zwiers L.-H."/>
            <person name="Turgeon B."/>
            <person name="Goodwin S."/>
            <person name="Spatafora J."/>
            <person name="Crous P."/>
            <person name="Grigoriev I."/>
        </authorList>
    </citation>
    <scope>NUCLEOTIDE SEQUENCE</scope>
    <source>
        <strain evidence="2">CBS 122368</strain>
    </source>
</reference>
<dbReference type="EMBL" id="ML987205">
    <property type="protein sequence ID" value="KAF2243451.1"/>
    <property type="molecule type" value="Genomic_DNA"/>
</dbReference>
<sequence length="100" mass="10280">MALSSRGLKKHLPKCARDHPTCLVGSWNLLLLGGGWGRCNGGEDAGGFGVGGSAPERVNSDDEHHGSEVRRGELGGLRKAKAVGGLGILEVGMGMGRLCS</sequence>
<evidence type="ECO:0000313" key="2">
    <source>
        <dbReference type="EMBL" id="KAF2243451.1"/>
    </source>
</evidence>
<feature type="region of interest" description="Disordered" evidence="1">
    <location>
        <begin position="50"/>
        <end position="73"/>
    </location>
</feature>
<dbReference type="AlphaFoldDB" id="A0A6A6HZF6"/>
<dbReference type="Proteomes" id="UP000800094">
    <property type="component" value="Unassembled WGS sequence"/>
</dbReference>
<organism evidence="2 3">
    <name type="scientific">Trematosphaeria pertusa</name>
    <dbReference type="NCBI Taxonomy" id="390896"/>
    <lineage>
        <taxon>Eukaryota</taxon>
        <taxon>Fungi</taxon>
        <taxon>Dikarya</taxon>
        <taxon>Ascomycota</taxon>
        <taxon>Pezizomycotina</taxon>
        <taxon>Dothideomycetes</taxon>
        <taxon>Pleosporomycetidae</taxon>
        <taxon>Pleosporales</taxon>
        <taxon>Massarineae</taxon>
        <taxon>Trematosphaeriaceae</taxon>
        <taxon>Trematosphaeria</taxon>
    </lineage>
</organism>
<feature type="compositionally biased region" description="Basic and acidic residues" evidence="1">
    <location>
        <begin position="58"/>
        <end position="73"/>
    </location>
</feature>
<name>A0A6A6HZF6_9PLEO</name>
<evidence type="ECO:0000313" key="3">
    <source>
        <dbReference type="Proteomes" id="UP000800094"/>
    </source>
</evidence>
<keyword evidence="3" id="KW-1185">Reference proteome</keyword>
<dbReference type="GeneID" id="54580515"/>
<protein>
    <submittedName>
        <fullName evidence="2">Uncharacterized protein</fullName>
    </submittedName>
</protein>
<proteinExistence type="predicted"/>
<dbReference type="RefSeq" id="XP_033678455.1">
    <property type="nucleotide sequence ID" value="XM_033827185.1"/>
</dbReference>
<gene>
    <name evidence="2" type="ORF">BU26DRAFT_509959</name>
</gene>